<sequence length="304" mass="34129">MSSTLSVLSDQDKVLGTLRSQLNQEQVKLQKECNGIRYNGIKIVHGMDMLIDHVANEKTIDLTLGCCAADLPDLRHELQIRQTDLAELTRAIADLRDLKHRLTEDPHYLDAELHTMRAQLSAMRAQLATQKAELATKCTDIQVTAQNAMYERLKGHIDIGHNPTLKEYFESVTNPLHQAQLRMARELERQAREQDGLRSEIAVLVDRRSVLRQKQMVVGEGKKERRREREKRHRVFDEGVVGAGGSGRGDRGRRGKVNEADASEEATTVDVVSESDDDDEWVEIALAADTARAGPAARNNRLAL</sequence>
<dbReference type="OrthoDB" id="5700149at2759"/>
<dbReference type="EMBL" id="MCFL01000012">
    <property type="protein sequence ID" value="ORZ37650.1"/>
    <property type="molecule type" value="Genomic_DNA"/>
</dbReference>
<accession>A0A1Y2HSR7</accession>
<evidence type="ECO:0000313" key="3">
    <source>
        <dbReference type="EMBL" id="ORZ37650.1"/>
    </source>
</evidence>
<organism evidence="3 4">
    <name type="scientific">Catenaria anguillulae PL171</name>
    <dbReference type="NCBI Taxonomy" id="765915"/>
    <lineage>
        <taxon>Eukaryota</taxon>
        <taxon>Fungi</taxon>
        <taxon>Fungi incertae sedis</taxon>
        <taxon>Blastocladiomycota</taxon>
        <taxon>Blastocladiomycetes</taxon>
        <taxon>Blastocladiales</taxon>
        <taxon>Catenariaceae</taxon>
        <taxon>Catenaria</taxon>
    </lineage>
</organism>
<keyword evidence="1" id="KW-0175">Coiled coil</keyword>
<evidence type="ECO:0000256" key="2">
    <source>
        <dbReference type="SAM" id="MobiDB-lite"/>
    </source>
</evidence>
<protein>
    <submittedName>
        <fullName evidence="3">Uncharacterized protein</fullName>
    </submittedName>
</protein>
<reference evidence="3 4" key="1">
    <citation type="submission" date="2016-07" db="EMBL/GenBank/DDBJ databases">
        <title>Pervasive Adenine N6-methylation of Active Genes in Fungi.</title>
        <authorList>
            <consortium name="DOE Joint Genome Institute"/>
            <person name="Mondo S.J."/>
            <person name="Dannebaum R.O."/>
            <person name="Kuo R.C."/>
            <person name="Labutti K."/>
            <person name="Haridas S."/>
            <person name="Kuo A."/>
            <person name="Salamov A."/>
            <person name="Ahrendt S.R."/>
            <person name="Lipzen A."/>
            <person name="Sullivan W."/>
            <person name="Andreopoulos W.B."/>
            <person name="Clum A."/>
            <person name="Lindquist E."/>
            <person name="Daum C."/>
            <person name="Ramamoorthy G.K."/>
            <person name="Gryganskyi A."/>
            <person name="Culley D."/>
            <person name="Magnuson J.K."/>
            <person name="James T.Y."/>
            <person name="O'Malley M.A."/>
            <person name="Stajich J.E."/>
            <person name="Spatafora J.W."/>
            <person name="Visel A."/>
            <person name="Grigoriev I.V."/>
        </authorList>
    </citation>
    <scope>NUCLEOTIDE SEQUENCE [LARGE SCALE GENOMIC DNA]</scope>
    <source>
        <strain evidence="3 4">PL171</strain>
    </source>
</reference>
<name>A0A1Y2HSR7_9FUNG</name>
<comment type="caution">
    <text evidence="3">The sequence shown here is derived from an EMBL/GenBank/DDBJ whole genome shotgun (WGS) entry which is preliminary data.</text>
</comment>
<keyword evidence="4" id="KW-1185">Reference proteome</keyword>
<feature type="coiled-coil region" evidence="1">
    <location>
        <begin position="85"/>
        <end position="133"/>
    </location>
</feature>
<dbReference type="AlphaFoldDB" id="A0A1Y2HSR7"/>
<feature type="compositionally biased region" description="Basic and acidic residues" evidence="2">
    <location>
        <begin position="248"/>
        <end position="259"/>
    </location>
</feature>
<proteinExistence type="predicted"/>
<evidence type="ECO:0000313" key="4">
    <source>
        <dbReference type="Proteomes" id="UP000193411"/>
    </source>
</evidence>
<feature type="region of interest" description="Disordered" evidence="2">
    <location>
        <begin position="239"/>
        <end position="265"/>
    </location>
</feature>
<evidence type="ECO:0000256" key="1">
    <source>
        <dbReference type="SAM" id="Coils"/>
    </source>
</evidence>
<gene>
    <name evidence="3" type="ORF">BCR44DRAFT_1036790</name>
</gene>
<dbReference type="Proteomes" id="UP000193411">
    <property type="component" value="Unassembled WGS sequence"/>
</dbReference>